<feature type="compositionally biased region" description="Basic and acidic residues" evidence="12">
    <location>
        <begin position="14"/>
        <end position="31"/>
    </location>
</feature>
<comment type="catalytic activity">
    <reaction evidence="1 11">
        <text>1-(2-carboxyphenylamino)-1-deoxy-D-ribulose 5-phosphate + H(+) = (1S,2R)-1-C-(indol-3-yl)glycerol 3-phosphate + CO2 + H2O</text>
        <dbReference type="Rhea" id="RHEA:23476"/>
        <dbReference type="ChEBI" id="CHEBI:15377"/>
        <dbReference type="ChEBI" id="CHEBI:15378"/>
        <dbReference type="ChEBI" id="CHEBI:16526"/>
        <dbReference type="ChEBI" id="CHEBI:58613"/>
        <dbReference type="ChEBI" id="CHEBI:58866"/>
        <dbReference type="EC" id="4.1.1.48"/>
    </reaction>
</comment>
<keyword evidence="10 11" id="KW-0456">Lyase</keyword>
<dbReference type="Gene3D" id="3.20.20.70">
    <property type="entry name" value="Aldolase class I"/>
    <property type="match status" value="1"/>
</dbReference>
<gene>
    <name evidence="11" type="primary">trpC</name>
    <name evidence="14" type="ORF">AKJ65_06455</name>
</gene>
<dbReference type="HAMAP" id="MF_00134_A">
    <property type="entry name" value="IGPS_A"/>
    <property type="match status" value="1"/>
</dbReference>
<dbReference type="FunFam" id="3.20.20.70:FF:000024">
    <property type="entry name" value="Indole-3-glycerol phosphate synthase"/>
    <property type="match status" value="1"/>
</dbReference>
<dbReference type="EC" id="4.1.1.48" evidence="4 11"/>
<evidence type="ECO:0000256" key="1">
    <source>
        <dbReference type="ARBA" id="ARBA00001633"/>
    </source>
</evidence>
<evidence type="ECO:0000313" key="15">
    <source>
        <dbReference type="Proteomes" id="UP000070284"/>
    </source>
</evidence>
<proteinExistence type="inferred from homology"/>
<dbReference type="Pfam" id="PF00218">
    <property type="entry name" value="IGPS"/>
    <property type="match status" value="1"/>
</dbReference>
<comment type="pathway">
    <text evidence="2 11">Amino-acid biosynthesis; L-tryptophan biosynthesis; L-tryptophan from chorismate: step 4/5.</text>
</comment>
<name>A0A133UGC5_9EURY</name>
<evidence type="ECO:0000256" key="8">
    <source>
        <dbReference type="ARBA" id="ARBA00022822"/>
    </source>
</evidence>
<keyword evidence="6 11" id="KW-0028">Amino-acid biosynthesis</keyword>
<dbReference type="CDD" id="cd00331">
    <property type="entry name" value="IGPS"/>
    <property type="match status" value="1"/>
</dbReference>
<organism evidence="14 15">
    <name type="scientific">candidate division MSBL1 archaeon SCGC-AAA259E19</name>
    <dbReference type="NCBI Taxonomy" id="1698264"/>
    <lineage>
        <taxon>Archaea</taxon>
        <taxon>Methanobacteriati</taxon>
        <taxon>Methanobacteriota</taxon>
        <taxon>candidate division MSBL1</taxon>
    </lineage>
</organism>
<keyword evidence="9 11" id="KW-0057">Aromatic amino acid biosynthesis</keyword>
<dbReference type="PATRIC" id="fig|1698264.3.peg.306"/>
<reference evidence="14 15" key="1">
    <citation type="journal article" date="2016" name="Sci. Rep.">
        <title>Metabolic traits of an uncultured archaeal lineage -MSBL1- from brine pools of the Red Sea.</title>
        <authorList>
            <person name="Mwirichia R."/>
            <person name="Alam I."/>
            <person name="Rashid M."/>
            <person name="Vinu M."/>
            <person name="Ba-Alawi W."/>
            <person name="Anthony Kamau A."/>
            <person name="Kamanda Ngugi D."/>
            <person name="Goker M."/>
            <person name="Klenk H.P."/>
            <person name="Bajic V."/>
            <person name="Stingl U."/>
        </authorList>
    </citation>
    <scope>NUCLEOTIDE SEQUENCE [LARGE SCALE GENOMIC DNA]</scope>
    <source>
        <strain evidence="14">SCGC-AAA259E19</strain>
    </source>
</reference>
<dbReference type="GO" id="GO:0004425">
    <property type="term" value="F:indole-3-glycerol-phosphate synthase activity"/>
    <property type="evidence" value="ECO:0007669"/>
    <property type="project" value="UniProtKB-UniRule"/>
</dbReference>
<evidence type="ECO:0000313" key="14">
    <source>
        <dbReference type="EMBL" id="KXA93293.1"/>
    </source>
</evidence>
<evidence type="ECO:0000256" key="12">
    <source>
        <dbReference type="SAM" id="MobiDB-lite"/>
    </source>
</evidence>
<dbReference type="Proteomes" id="UP000070284">
    <property type="component" value="Unassembled WGS sequence"/>
</dbReference>
<comment type="similarity">
    <text evidence="3 11">Belongs to the TrpC family.</text>
</comment>
<accession>A0A133UGC5</accession>
<keyword evidence="15" id="KW-1185">Reference proteome</keyword>
<dbReference type="AlphaFoldDB" id="A0A133UGC5"/>
<evidence type="ECO:0000259" key="13">
    <source>
        <dbReference type="Pfam" id="PF00218"/>
    </source>
</evidence>
<evidence type="ECO:0000256" key="6">
    <source>
        <dbReference type="ARBA" id="ARBA00022605"/>
    </source>
</evidence>
<evidence type="ECO:0000256" key="2">
    <source>
        <dbReference type="ARBA" id="ARBA00004696"/>
    </source>
</evidence>
<dbReference type="UniPathway" id="UPA00035">
    <property type="reaction ID" value="UER00043"/>
</dbReference>
<dbReference type="GO" id="GO:0000162">
    <property type="term" value="P:L-tryptophan biosynthetic process"/>
    <property type="evidence" value="ECO:0007669"/>
    <property type="project" value="UniProtKB-UniRule"/>
</dbReference>
<dbReference type="InterPro" id="IPR001468">
    <property type="entry name" value="Indole-3-GlycerolPSynthase_CS"/>
</dbReference>
<comment type="caution">
    <text evidence="14">The sequence shown here is derived from an EMBL/GenBank/DDBJ whole genome shotgun (WGS) entry which is preliminary data.</text>
</comment>
<evidence type="ECO:0000256" key="7">
    <source>
        <dbReference type="ARBA" id="ARBA00022793"/>
    </source>
</evidence>
<dbReference type="InterPro" id="IPR013798">
    <property type="entry name" value="Indole-3-glycerol_P_synth_dom"/>
</dbReference>
<dbReference type="PANTHER" id="PTHR22854">
    <property type="entry name" value="TRYPTOPHAN BIOSYNTHESIS PROTEIN"/>
    <property type="match status" value="1"/>
</dbReference>
<evidence type="ECO:0000256" key="3">
    <source>
        <dbReference type="ARBA" id="ARBA00008737"/>
    </source>
</evidence>
<evidence type="ECO:0000256" key="9">
    <source>
        <dbReference type="ARBA" id="ARBA00023141"/>
    </source>
</evidence>
<dbReference type="NCBIfam" id="NF001377">
    <property type="entry name" value="PRK00278.2-4"/>
    <property type="match status" value="1"/>
</dbReference>
<keyword evidence="7 11" id="KW-0210">Decarboxylase</keyword>
<dbReference type="GO" id="GO:0004640">
    <property type="term" value="F:phosphoribosylanthranilate isomerase activity"/>
    <property type="evidence" value="ECO:0007669"/>
    <property type="project" value="TreeGrafter"/>
</dbReference>
<evidence type="ECO:0000256" key="11">
    <source>
        <dbReference type="HAMAP-Rule" id="MF_00134"/>
    </source>
</evidence>
<dbReference type="InterPro" id="IPR045186">
    <property type="entry name" value="Indole-3-glycerol_P_synth"/>
</dbReference>
<dbReference type="EMBL" id="LHXO01000114">
    <property type="protein sequence ID" value="KXA93293.1"/>
    <property type="molecule type" value="Genomic_DNA"/>
</dbReference>
<feature type="region of interest" description="Disordered" evidence="12">
    <location>
        <begin position="14"/>
        <end position="43"/>
    </location>
</feature>
<dbReference type="InterPro" id="IPR011060">
    <property type="entry name" value="RibuloseP-bd_barrel"/>
</dbReference>
<sequence length="256" mass="27997">MTVLSEIVENVRSRVEREKKENPKEEVEHPGARSLKKSIESNSSGASVIAELKRASPSAGEIRSDFPVSELAESVARGGAVGISVLTEPEWFEGRKEFLAEVREEVDLPVLRKDFIVDEYQLYQSAEIGADAVLLIAEVLGSKLPKFVSEARDLGMESLVEVSNKDQANIACFAEPDLLGINNRDLKTMEIDISRTEEIQEYLPEEFVSISESGIESRQDVDRVLGTGVDAVLVGTAVMEAEDVESKVRELASGGS</sequence>
<evidence type="ECO:0000256" key="10">
    <source>
        <dbReference type="ARBA" id="ARBA00023239"/>
    </source>
</evidence>
<feature type="domain" description="Indole-3-glycerol phosphate synthase" evidence="13">
    <location>
        <begin position="4"/>
        <end position="251"/>
    </location>
</feature>
<dbReference type="SUPFAM" id="SSF51366">
    <property type="entry name" value="Ribulose-phoshate binding barrel"/>
    <property type="match status" value="1"/>
</dbReference>
<keyword evidence="8 11" id="KW-0822">Tryptophan biosynthesis</keyword>
<dbReference type="PANTHER" id="PTHR22854:SF2">
    <property type="entry name" value="INDOLE-3-GLYCEROL-PHOSPHATE SYNTHASE"/>
    <property type="match status" value="1"/>
</dbReference>
<evidence type="ECO:0000256" key="4">
    <source>
        <dbReference type="ARBA" id="ARBA00012362"/>
    </source>
</evidence>
<evidence type="ECO:0000256" key="5">
    <source>
        <dbReference type="ARBA" id="ARBA00018080"/>
    </source>
</evidence>
<dbReference type="PROSITE" id="PS00614">
    <property type="entry name" value="IGPS"/>
    <property type="match status" value="1"/>
</dbReference>
<dbReference type="InterPro" id="IPR013785">
    <property type="entry name" value="Aldolase_TIM"/>
</dbReference>
<protein>
    <recommendedName>
        <fullName evidence="5 11">Indole-3-glycerol phosphate synthase</fullName>
        <shortName evidence="11">IGPS</shortName>
        <ecNumber evidence="4 11">4.1.1.48</ecNumber>
    </recommendedName>
</protein>